<dbReference type="PANTHER" id="PTHR42877">
    <property type="entry name" value="L-ORNITHINE N(5)-MONOOXYGENASE-RELATED"/>
    <property type="match status" value="1"/>
</dbReference>
<dbReference type="Gene3D" id="3.50.50.60">
    <property type="entry name" value="FAD/NAD(P)-binding domain"/>
    <property type="match status" value="3"/>
</dbReference>
<organism evidence="5 6">
    <name type="scientific">Cylindrodendrum hubeiense</name>
    <dbReference type="NCBI Taxonomy" id="595255"/>
    <lineage>
        <taxon>Eukaryota</taxon>
        <taxon>Fungi</taxon>
        <taxon>Dikarya</taxon>
        <taxon>Ascomycota</taxon>
        <taxon>Pezizomycotina</taxon>
        <taxon>Sordariomycetes</taxon>
        <taxon>Hypocreomycetidae</taxon>
        <taxon>Hypocreales</taxon>
        <taxon>Nectriaceae</taxon>
        <taxon>Cylindrodendrum</taxon>
    </lineage>
</organism>
<dbReference type="InterPro" id="IPR020946">
    <property type="entry name" value="Flavin_mOase-like"/>
</dbReference>
<evidence type="ECO:0000313" key="6">
    <source>
        <dbReference type="Proteomes" id="UP000722485"/>
    </source>
</evidence>
<dbReference type="GO" id="GO:0050660">
    <property type="term" value="F:flavin adenine dinucleotide binding"/>
    <property type="evidence" value="ECO:0007669"/>
    <property type="project" value="InterPro"/>
</dbReference>
<dbReference type="Proteomes" id="UP000722485">
    <property type="component" value="Unassembled WGS sequence"/>
</dbReference>
<dbReference type="OrthoDB" id="74360at2759"/>
<keyword evidence="4" id="KW-0560">Oxidoreductase</keyword>
<comment type="caution">
    <text evidence="5">The sequence shown here is derived from an EMBL/GenBank/DDBJ whole genome shotgun (WGS) entry which is preliminary data.</text>
</comment>
<evidence type="ECO:0000256" key="2">
    <source>
        <dbReference type="ARBA" id="ARBA00022630"/>
    </source>
</evidence>
<evidence type="ECO:0000256" key="1">
    <source>
        <dbReference type="ARBA" id="ARBA00010139"/>
    </source>
</evidence>
<keyword evidence="6" id="KW-1185">Reference proteome</keyword>
<dbReference type="GO" id="GO:0050661">
    <property type="term" value="F:NADP binding"/>
    <property type="evidence" value="ECO:0007669"/>
    <property type="project" value="InterPro"/>
</dbReference>
<gene>
    <name evidence="5" type="ORF">G7Z17_g496</name>
</gene>
<proteinExistence type="inferred from homology"/>
<reference evidence="5" key="1">
    <citation type="submission" date="2020-03" db="EMBL/GenBank/DDBJ databases">
        <title>Draft Genome Sequence of Cylindrodendrum hubeiense.</title>
        <authorList>
            <person name="Buettner E."/>
            <person name="Kellner H."/>
        </authorList>
    </citation>
    <scope>NUCLEOTIDE SEQUENCE</scope>
    <source>
        <strain evidence="5">IHI 201604</strain>
    </source>
</reference>
<dbReference type="InterPro" id="IPR036188">
    <property type="entry name" value="FAD/NAD-bd_sf"/>
</dbReference>
<name>A0A9P5HHS0_9HYPO</name>
<evidence type="ECO:0000256" key="3">
    <source>
        <dbReference type="ARBA" id="ARBA00022827"/>
    </source>
</evidence>
<evidence type="ECO:0000256" key="4">
    <source>
        <dbReference type="ARBA" id="ARBA00023002"/>
    </source>
</evidence>
<accession>A0A9P5HHS0</accession>
<protein>
    <submittedName>
        <fullName evidence="5">Uncharacterized protein</fullName>
    </submittedName>
</protein>
<sequence>MAVSRLSQLSMHLRDANDGSTSRQPPGLVKSMYKVNEQPLGTVRKIRIIIIGAGASGLNVVRTLRNELTNYEYVVYEKNPKVGGTWYENRYPGCKCDIPSHNYQFSWKPNHEWSSFFSSAEEIEAYLCRLCEDENMQDHLKTEHEVVGAHWNETSGRWNVTIKDLGTGLMFEDHCDFLLDAGGILKRPLKSHWKWPEIPGLRDFSGSLIHSANWAEEFNWTGKRVAVIGNGSSGVQIVPAIQKGAKQLVHFIREPTWIVPPRIQTLSMSKAGDILEEIEFDEEERFTSAQVERFKTDPKLYRTFVKAIEEQVNSNFFIVLKDSDGHKTATEAVTQYMRAALGYDETLIKALIPSFPLSCRRLTPGIGYLESLSQSNVRVVADSIAHITSSGLVTKSGEIIEVDAIICATGFDVSFCPRFPIIGRSGNLQDIWTKALPRSYMSCAVPSLPNYFMFLGPNAPIGHGSVFTIAELLAKYIVNIIRKCQTECIKAIVPSQAAVDELYEHTQAFMPRTAWAGSCTSWFKNGRETGPVTALHPGSRIHFFHMLERFRGEDWEYVHYTRHNRFSYLGNGLSTKELDKSDSTWYLDGPG</sequence>
<keyword evidence="3" id="KW-0274">FAD</keyword>
<dbReference type="PANTHER" id="PTHR42877:SF12">
    <property type="entry name" value="MONOOXYGENASE"/>
    <property type="match status" value="1"/>
</dbReference>
<dbReference type="Pfam" id="PF00743">
    <property type="entry name" value="FMO-like"/>
    <property type="match status" value="1"/>
</dbReference>
<evidence type="ECO:0000313" key="5">
    <source>
        <dbReference type="EMBL" id="KAF7557760.1"/>
    </source>
</evidence>
<dbReference type="EMBL" id="JAANBB010000003">
    <property type="protein sequence ID" value="KAF7557760.1"/>
    <property type="molecule type" value="Genomic_DNA"/>
</dbReference>
<keyword evidence="2" id="KW-0285">Flavoprotein</keyword>
<dbReference type="InterPro" id="IPR051209">
    <property type="entry name" value="FAD-bind_Monooxygenase_sf"/>
</dbReference>
<comment type="similarity">
    <text evidence="1">Belongs to the FAD-binding monooxygenase family.</text>
</comment>
<dbReference type="GO" id="GO:0004499">
    <property type="term" value="F:N,N-dimethylaniline monooxygenase activity"/>
    <property type="evidence" value="ECO:0007669"/>
    <property type="project" value="InterPro"/>
</dbReference>
<dbReference type="AlphaFoldDB" id="A0A9P5HHS0"/>
<dbReference type="SUPFAM" id="SSF51905">
    <property type="entry name" value="FAD/NAD(P)-binding domain"/>
    <property type="match status" value="2"/>
</dbReference>